<reference evidence="1 2" key="1">
    <citation type="journal article" date="2023" name="Plants (Basel)">
        <title>Bridging the Gap: Combining Genomics and Transcriptomics Approaches to Understand Stylosanthes scabra, an Orphan Legume from the Brazilian Caatinga.</title>
        <authorList>
            <person name="Ferreira-Neto J.R.C."/>
            <person name="da Silva M.D."/>
            <person name="Binneck E."/>
            <person name="de Melo N.F."/>
            <person name="da Silva R.H."/>
            <person name="de Melo A.L.T.M."/>
            <person name="Pandolfi V."/>
            <person name="Bustamante F.O."/>
            <person name="Brasileiro-Vidal A.C."/>
            <person name="Benko-Iseppon A.M."/>
        </authorList>
    </citation>
    <scope>NUCLEOTIDE SEQUENCE [LARGE SCALE GENOMIC DNA]</scope>
    <source>
        <tissue evidence="1">Leaves</tissue>
    </source>
</reference>
<dbReference type="EMBL" id="JASCZI010213649">
    <property type="protein sequence ID" value="MED6201501.1"/>
    <property type="molecule type" value="Genomic_DNA"/>
</dbReference>
<accession>A0ABU6XVF1</accession>
<feature type="non-terminal residue" evidence="1">
    <location>
        <position position="1"/>
    </location>
</feature>
<protein>
    <recommendedName>
        <fullName evidence="3">Replication factor A C-terminal domain-containing protein</fullName>
    </recommendedName>
</protein>
<dbReference type="Gene3D" id="2.40.50.140">
    <property type="entry name" value="Nucleic acid-binding proteins"/>
    <property type="match status" value="1"/>
</dbReference>
<evidence type="ECO:0000313" key="1">
    <source>
        <dbReference type="EMBL" id="MED6201501.1"/>
    </source>
</evidence>
<name>A0ABU6XVF1_9FABA</name>
<dbReference type="SUPFAM" id="SSF50249">
    <property type="entry name" value="Nucleic acid-binding proteins"/>
    <property type="match status" value="1"/>
</dbReference>
<dbReference type="InterPro" id="IPR012340">
    <property type="entry name" value="NA-bd_OB-fold"/>
</dbReference>
<proteinExistence type="predicted"/>
<organism evidence="1 2">
    <name type="scientific">Stylosanthes scabra</name>
    <dbReference type="NCBI Taxonomy" id="79078"/>
    <lineage>
        <taxon>Eukaryota</taxon>
        <taxon>Viridiplantae</taxon>
        <taxon>Streptophyta</taxon>
        <taxon>Embryophyta</taxon>
        <taxon>Tracheophyta</taxon>
        <taxon>Spermatophyta</taxon>
        <taxon>Magnoliopsida</taxon>
        <taxon>eudicotyledons</taxon>
        <taxon>Gunneridae</taxon>
        <taxon>Pentapetalae</taxon>
        <taxon>rosids</taxon>
        <taxon>fabids</taxon>
        <taxon>Fabales</taxon>
        <taxon>Fabaceae</taxon>
        <taxon>Papilionoideae</taxon>
        <taxon>50 kb inversion clade</taxon>
        <taxon>dalbergioids sensu lato</taxon>
        <taxon>Dalbergieae</taxon>
        <taxon>Pterocarpus clade</taxon>
        <taxon>Stylosanthes</taxon>
    </lineage>
</organism>
<gene>
    <name evidence="1" type="ORF">PIB30_095630</name>
</gene>
<evidence type="ECO:0008006" key="3">
    <source>
        <dbReference type="Google" id="ProtNLM"/>
    </source>
</evidence>
<comment type="caution">
    <text evidence="1">The sequence shown here is derived from an EMBL/GenBank/DDBJ whole genome shotgun (WGS) entry which is preliminary data.</text>
</comment>
<keyword evidence="2" id="KW-1185">Reference proteome</keyword>
<sequence length="108" mass="12496">YSIHVRVIDHTDAASFVLFDREASKFLGKSVDELRQSYMAKGGDKNSCPEEINRLRDRKFIFKVQLEMRDINSYELCVIHVLKMTNEDSLVSTFINKYCPEPVSSLCD</sequence>
<evidence type="ECO:0000313" key="2">
    <source>
        <dbReference type="Proteomes" id="UP001341840"/>
    </source>
</evidence>
<dbReference type="Proteomes" id="UP001341840">
    <property type="component" value="Unassembled WGS sequence"/>
</dbReference>